<comment type="caution">
    <text evidence="1">The sequence shown here is derived from an EMBL/GenBank/DDBJ whole genome shotgun (WGS) entry which is preliminary data.</text>
</comment>
<dbReference type="Proteomes" id="UP000805193">
    <property type="component" value="Unassembled WGS sequence"/>
</dbReference>
<accession>A0AC60PBX7</accession>
<gene>
    <name evidence="1" type="ORF">HPB47_006124</name>
</gene>
<reference evidence="1 2" key="1">
    <citation type="journal article" date="2020" name="Cell">
        <title>Large-Scale Comparative Analyses of Tick Genomes Elucidate Their Genetic Diversity and Vector Capacities.</title>
        <authorList>
            <consortium name="Tick Genome and Microbiome Consortium (TIGMIC)"/>
            <person name="Jia N."/>
            <person name="Wang J."/>
            <person name="Shi W."/>
            <person name="Du L."/>
            <person name="Sun Y."/>
            <person name="Zhan W."/>
            <person name="Jiang J.F."/>
            <person name="Wang Q."/>
            <person name="Zhang B."/>
            <person name="Ji P."/>
            <person name="Bell-Sakyi L."/>
            <person name="Cui X.M."/>
            <person name="Yuan T.T."/>
            <person name="Jiang B.G."/>
            <person name="Yang W.F."/>
            <person name="Lam T.T."/>
            <person name="Chang Q.C."/>
            <person name="Ding S.J."/>
            <person name="Wang X.J."/>
            <person name="Zhu J.G."/>
            <person name="Ruan X.D."/>
            <person name="Zhao L."/>
            <person name="Wei J.T."/>
            <person name="Ye R.Z."/>
            <person name="Que T.C."/>
            <person name="Du C.H."/>
            <person name="Zhou Y.H."/>
            <person name="Cheng J.X."/>
            <person name="Dai P.F."/>
            <person name="Guo W.B."/>
            <person name="Han X.H."/>
            <person name="Huang E.J."/>
            <person name="Li L.F."/>
            <person name="Wei W."/>
            <person name="Gao Y.C."/>
            <person name="Liu J.Z."/>
            <person name="Shao H.Z."/>
            <person name="Wang X."/>
            <person name="Wang C.C."/>
            <person name="Yang T.C."/>
            <person name="Huo Q.B."/>
            <person name="Li W."/>
            <person name="Chen H.Y."/>
            <person name="Chen S.E."/>
            <person name="Zhou L.G."/>
            <person name="Ni X.B."/>
            <person name="Tian J.H."/>
            <person name="Sheng Y."/>
            <person name="Liu T."/>
            <person name="Pan Y.S."/>
            <person name="Xia L.Y."/>
            <person name="Li J."/>
            <person name="Zhao F."/>
            <person name="Cao W.C."/>
        </authorList>
    </citation>
    <scope>NUCLEOTIDE SEQUENCE [LARGE SCALE GENOMIC DNA]</scope>
    <source>
        <strain evidence="1">Iper-2018</strain>
    </source>
</reference>
<proteinExistence type="predicted"/>
<evidence type="ECO:0000313" key="2">
    <source>
        <dbReference type="Proteomes" id="UP000805193"/>
    </source>
</evidence>
<keyword evidence="2" id="KW-1185">Reference proteome</keyword>
<protein>
    <submittedName>
        <fullName evidence="1">Uncharacterized protein</fullName>
    </submittedName>
</protein>
<sequence>MVPPKKETSFAHSLGRTHAGLRRTRKAPQSIGSNERGTNVDIHWNPSRCPVPRASTHDALPLLSSVHRTGVLCTVSSYGESGDSFKAGAHKEDPLRFASRAACFGGRRTLRTHAPSPA</sequence>
<evidence type="ECO:0000313" key="1">
    <source>
        <dbReference type="EMBL" id="KAG0416810.1"/>
    </source>
</evidence>
<name>A0AC60PBX7_IXOPE</name>
<organism evidence="1 2">
    <name type="scientific">Ixodes persulcatus</name>
    <name type="common">Taiga tick</name>
    <dbReference type="NCBI Taxonomy" id="34615"/>
    <lineage>
        <taxon>Eukaryota</taxon>
        <taxon>Metazoa</taxon>
        <taxon>Ecdysozoa</taxon>
        <taxon>Arthropoda</taxon>
        <taxon>Chelicerata</taxon>
        <taxon>Arachnida</taxon>
        <taxon>Acari</taxon>
        <taxon>Parasitiformes</taxon>
        <taxon>Ixodida</taxon>
        <taxon>Ixodoidea</taxon>
        <taxon>Ixodidae</taxon>
        <taxon>Ixodinae</taxon>
        <taxon>Ixodes</taxon>
    </lineage>
</organism>
<dbReference type="EMBL" id="JABSTQ010010918">
    <property type="protein sequence ID" value="KAG0416810.1"/>
    <property type="molecule type" value="Genomic_DNA"/>
</dbReference>